<comment type="caution">
    <text evidence="1">The sequence shown here is derived from an EMBL/GenBank/DDBJ whole genome shotgun (WGS) entry which is preliminary data.</text>
</comment>
<dbReference type="AlphaFoldDB" id="A0AAN9TM78"/>
<evidence type="ECO:0000313" key="2">
    <source>
        <dbReference type="Proteomes" id="UP001367676"/>
    </source>
</evidence>
<name>A0AAN9TM78_9HEMI</name>
<protein>
    <submittedName>
        <fullName evidence="1">Uncharacterized protein</fullName>
    </submittedName>
</protein>
<gene>
    <name evidence="1" type="ORF">V9T40_006404</name>
</gene>
<dbReference type="EMBL" id="JBBCAQ010000014">
    <property type="protein sequence ID" value="KAK7598169.1"/>
    <property type="molecule type" value="Genomic_DNA"/>
</dbReference>
<organism evidence="1 2">
    <name type="scientific">Parthenolecanium corni</name>
    <dbReference type="NCBI Taxonomy" id="536013"/>
    <lineage>
        <taxon>Eukaryota</taxon>
        <taxon>Metazoa</taxon>
        <taxon>Ecdysozoa</taxon>
        <taxon>Arthropoda</taxon>
        <taxon>Hexapoda</taxon>
        <taxon>Insecta</taxon>
        <taxon>Pterygota</taxon>
        <taxon>Neoptera</taxon>
        <taxon>Paraneoptera</taxon>
        <taxon>Hemiptera</taxon>
        <taxon>Sternorrhyncha</taxon>
        <taxon>Coccoidea</taxon>
        <taxon>Coccidae</taxon>
        <taxon>Parthenolecanium</taxon>
    </lineage>
</organism>
<evidence type="ECO:0000313" key="1">
    <source>
        <dbReference type="EMBL" id="KAK7598169.1"/>
    </source>
</evidence>
<sequence length="566" mass="66208">MCKAILGMDYFGFTFCKGYLGYPDTCQKEKVFFKHQHCDKSITKCWGKKDKPHKKIRLFRCPQFQFKDLETDKIIVVPLEYFISGSDLPDLYFSYVKQDDVIYPQKYADNVKVKEISLELEDNYYSRSIECKSDNSVRQSSFLAIKNMKEMQSHFTLLGSGSESNRTIDALQSMKNENAVILLVGEVFSSDKKIQHSGRITHVQSREICLEQYRRYNLEIYEEGFDETVCLRRKVIYADGKNDPASDEYSLAILKCPPSFRLDGARKIFSFHSDYLSMSLEPKTFMRFHRSNEKGMEIRLEAVIHKTTYDTFIQNERRKREFMEPGYILQLLRTKVGESVPALTTLSPTNGHLKIILHRHIVEDSTIDVMRIMEMKKLSRMARSSSNRLMDLSSELISVCNLEFKTTWAMCKAILDMHYFGFTFHFEEQQFTCKIEEISFRHVQCNINTSIIDCCGSREKPCMMNLFRCPRLEFKDLETDRTIVVPLEFYISNSHLPNSFFSYIDLDGAIYPQKYAYNVNLQKIEMEIGDKYRGSTESEVDNSVLKSSFLAIKDMKEMQNSKYKKF</sequence>
<reference evidence="1 2" key="1">
    <citation type="submission" date="2024-03" db="EMBL/GenBank/DDBJ databases">
        <title>Adaptation during the transition from Ophiocordyceps entomopathogen to insect associate is accompanied by gene loss and intensified selection.</title>
        <authorList>
            <person name="Ward C.M."/>
            <person name="Onetto C.A."/>
            <person name="Borneman A.R."/>
        </authorList>
    </citation>
    <scope>NUCLEOTIDE SEQUENCE [LARGE SCALE GENOMIC DNA]</scope>
    <source>
        <strain evidence="1">AWRI1</strain>
        <tissue evidence="1">Single Adult Female</tissue>
    </source>
</reference>
<keyword evidence="2" id="KW-1185">Reference proteome</keyword>
<dbReference type="Proteomes" id="UP001367676">
    <property type="component" value="Unassembled WGS sequence"/>
</dbReference>
<accession>A0AAN9TM78</accession>
<proteinExistence type="predicted"/>